<gene>
    <name evidence="2" type="ORF">CR513_51211</name>
</gene>
<accession>A0A371EUB0</accession>
<keyword evidence="3" id="KW-1185">Reference proteome</keyword>
<protein>
    <recommendedName>
        <fullName evidence="4">GAG-pre-integrase domain-containing protein</fullName>
    </recommendedName>
</protein>
<name>A0A371EUB0_MUCPR</name>
<evidence type="ECO:0000256" key="1">
    <source>
        <dbReference type="SAM" id="MobiDB-lite"/>
    </source>
</evidence>
<dbReference type="OrthoDB" id="1932348at2759"/>
<feature type="region of interest" description="Disordered" evidence="1">
    <location>
        <begin position="69"/>
        <end position="91"/>
    </location>
</feature>
<dbReference type="Proteomes" id="UP000257109">
    <property type="component" value="Unassembled WGS sequence"/>
</dbReference>
<reference evidence="2" key="1">
    <citation type="submission" date="2018-05" db="EMBL/GenBank/DDBJ databases">
        <title>Draft genome of Mucuna pruriens seed.</title>
        <authorList>
            <person name="Nnadi N.E."/>
            <person name="Vos R."/>
            <person name="Hasami M.H."/>
            <person name="Devisetty U.K."/>
            <person name="Aguiy J.C."/>
        </authorList>
    </citation>
    <scope>NUCLEOTIDE SEQUENCE [LARGE SCALE GENOMIC DNA]</scope>
    <source>
        <strain evidence="2">JCA_2017</strain>
    </source>
</reference>
<proteinExistence type="predicted"/>
<dbReference type="EMBL" id="QJKJ01012019">
    <property type="protein sequence ID" value="RDX69645.1"/>
    <property type="molecule type" value="Genomic_DNA"/>
</dbReference>
<evidence type="ECO:0000313" key="2">
    <source>
        <dbReference type="EMBL" id="RDX69645.1"/>
    </source>
</evidence>
<sequence length="256" mass="29636">MTTPHKKVNFFKRRQSLATFVNGTKNLKKILKYKRNPNEKYGIGYDKGKDLKKNKFSFKIFNYGKNGHTSFNSKNHPKKRSSNISKTNYKGPKQIRVPKNIIIYVAYLFNCKKKSHVMKRKIAMIGKVGKTLFPSRDNVLFVERQLCDSGHDFSFNKGDCIVRNPNGSLMFTTKRQNNLYKINLFDLTNQNKLEHASLILISKLNKHNLVRGLPKLASKIDLLCDACKKGNKSKDLLHPRIRLYCFDSRIKTKPPP</sequence>
<comment type="caution">
    <text evidence="2">The sequence shown here is derived from an EMBL/GenBank/DDBJ whole genome shotgun (WGS) entry which is preliminary data.</text>
</comment>
<organism evidence="2 3">
    <name type="scientific">Mucuna pruriens</name>
    <name type="common">Velvet bean</name>
    <name type="synonym">Dolichos pruriens</name>
    <dbReference type="NCBI Taxonomy" id="157652"/>
    <lineage>
        <taxon>Eukaryota</taxon>
        <taxon>Viridiplantae</taxon>
        <taxon>Streptophyta</taxon>
        <taxon>Embryophyta</taxon>
        <taxon>Tracheophyta</taxon>
        <taxon>Spermatophyta</taxon>
        <taxon>Magnoliopsida</taxon>
        <taxon>eudicotyledons</taxon>
        <taxon>Gunneridae</taxon>
        <taxon>Pentapetalae</taxon>
        <taxon>rosids</taxon>
        <taxon>fabids</taxon>
        <taxon>Fabales</taxon>
        <taxon>Fabaceae</taxon>
        <taxon>Papilionoideae</taxon>
        <taxon>50 kb inversion clade</taxon>
        <taxon>NPAAA clade</taxon>
        <taxon>indigoferoid/millettioid clade</taxon>
        <taxon>Phaseoleae</taxon>
        <taxon>Mucuna</taxon>
    </lineage>
</organism>
<feature type="non-terminal residue" evidence="2">
    <location>
        <position position="1"/>
    </location>
</feature>
<dbReference type="AlphaFoldDB" id="A0A371EUB0"/>
<evidence type="ECO:0008006" key="4">
    <source>
        <dbReference type="Google" id="ProtNLM"/>
    </source>
</evidence>
<evidence type="ECO:0000313" key="3">
    <source>
        <dbReference type="Proteomes" id="UP000257109"/>
    </source>
</evidence>